<protein>
    <recommendedName>
        <fullName evidence="1">Reverse transcriptase domain-containing protein</fullName>
    </recommendedName>
</protein>
<dbReference type="EMBL" id="AVOT02003675">
    <property type="protein sequence ID" value="MBW0474245.1"/>
    <property type="molecule type" value="Genomic_DNA"/>
</dbReference>
<dbReference type="PROSITE" id="PS50878">
    <property type="entry name" value="RT_POL"/>
    <property type="match status" value="1"/>
</dbReference>
<dbReference type="InterPro" id="IPR043502">
    <property type="entry name" value="DNA/RNA_pol_sf"/>
</dbReference>
<dbReference type="CDD" id="cd01647">
    <property type="entry name" value="RT_LTR"/>
    <property type="match status" value="1"/>
</dbReference>
<dbReference type="Pfam" id="PF00078">
    <property type="entry name" value="RVT_1"/>
    <property type="match status" value="1"/>
</dbReference>
<evidence type="ECO:0000313" key="3">
    <source>
        <dbReference type="Proteomes" id="UP000765509"/>
    </source>
</evidence>
<feature type="domain" description="Reverse transcriptase" evidence="1">
    <location>
        <begin position="1"/>
        <end position="113"/>
    </location>
</feature>
<accession>A0A9Q3C026</accession>
<sequence>MCGAYNLLRIKEGDKHLKAFRTKYGIYEYLVMKFASTNSPTSFQNLVNDIFSDLLDFDFVVYLDDTIVFSSSEEENVTHLSTVLSRLSSNSRFSKASKCLFNASSVEYLGYAVFSEVPRCTNQKSSMFLIGLLQETSNNFNNSLPFTTLSVFRMISIQSFHSPTSPRNIQLSPSMRNLLDSFTITSILLYQP</sequence>
<comment type="caution">
    <text evidence="2">The sequence shown here is derived from an EMBL/GenBank/DDBJ whole genome shotgun (WGS) entry which is preliminary data.</text>
</comment>
<dbReference type="SUPFAM" id="SSF56672">
    <property type="entry name" value="DNA/RNA polymerases"/>
    <property type="match status" value="1"/>
</dbReference>
<keyword evidence="3" id="KW-1185">Reference proteome</keyword>
<evidence type="ECO:0000259" key="1">
    <source>
        <dbReference type="PROSITE" id="PS50878"/>
    </source>
</evidence>
<dbReference type="InterPro" id="IPR000477">
    <property type="entry name" value="RT_dom"/>
</dbReference>
<evidence type="ECO:0000313" key="2">
    <source>
        <dbReference type="EMBL" id="MBW0474245.1"/>
    </source>
</evidence>
<dbReference type="AlphaFoldDB" id="A0A9Q3C026"/>
<dbReference type="OrthoDB" id="3250101at2759"/>
<dbReference type="Gene3D" id="3.30.70.270">
    <property type="match status" value="1"/>
</dbReference>
<dbReference type="InterPro" id="IPR043128">
    <property type="entry name" value="Rev_trsase/Diguanyl_cyclase"/>
</dbReference>
<dbReference type="Proteomes" id="UP000765509">
    <property type="component" value="Unassembled WGS sequence"/>
</dbReference>
<dbReference type="InterPro" id="IPR053134">
    <property type="entry name" value="RNA-dir_DNA_polymerase"/>
</dbReference>
<gene>
    <name evidence="2" type="ORF">O181_013960</name>
</gene>
<dbReference type="PANTHER" id="PTHR24559:SF440">
    <property type="entry name" value="RIBONUCLEASE H"/>
    <property type="match status" value="1"/>
</dbReference>
<organism evidence="2 3">
    <name type="scientific">Austropuccinia psidii MF-1</name>
    <dbReference type="NCBI Taxonomy" id="1389203"/>
    <lineage>
        <taxon>Eukaryota</taxon>
        <taxon>Fungi</taxon>
        <taxon>Dikarya</taxon>
        <taxon>Basidiomycota</taxon>
        <taxon>Pucciniomycotina</taxon>
        <taxon>Pucciniomycetes</taxon>
        <taxon>Pucciniales</taxon>
        <taxon>Sphaerophragmiaceae</taxon>
        <taxon>Austropuccinia</taxon>
    </lineage>
</organism>
<dbReference type="Gene3D" id="3.10.10.10">
    <property type="entry name" value="HIV Type 1 Reverse Transcriptase, subunit A, domain 1"/>
    <property type="match status" value="1"/>
</dbReference>
<dbReference type="FunFam" id="3.30.70.270:FF:000003">
    <property type="entry name" value="Transposon Ty3-G Gag-Pol polyprotein"/>
    <property type="match status" value="1"/>
</dbReference>
<dbReference type="PANTHER" id="PTHR24559">
    <property type="entry name" value="TRANSPOSON TY3-I GAG-POL POLYPROTEIN"/>
    <property type="match status" value="1"/>
</dbReference>
<reference evidence="2" key="1">
    <citation type="submission" date="2021-03" db="EMBL/GenBank/DDBJ databases">
        <title>Draft genome sequence of rust myrtle Austropuccinia psidii MF-1, a brazilian biotype.</title>
        <authorList>
            <person name="Quecine M.C."/>
            <person name="Pachon D.M.R."/>
            <person name="Bonatelli M.L."/>
            <person name="Correr F.H."/>
            <person name="Franceschini L.M."/>
            <person name="Leite T.F."/>
            <person name="Margarido G.R.A."/>
            <person name="Almeida C.A."/>
            <person name="Ferrarezi J.A."/>
            <person name="Labate C.A."/>
        </authorList>
    </citation>
    <scope>NUCLEOTIDE SEQUENCE</scope>
    <source>
        <strain evidence="2">MF-1</strain>
    </source>
</reference>
<proteinExistence type="predicted"/>
<name>A0A9Q3C026_9BASI</name>